<dbReference type="GO" id="GO:0046872">
    <property type="term" value="F:metal ion binding"/>
    <property type="evidence" value="ECO:0007669"/>
    <property type="project" value="UniProtKB-KW"/>
</dbReference>
<feature type="binding site" evidence="10">
    <location>
        <begin position="136"/>
        <end position="139"/>
    </location>
    <ligand>
        <name>GTP</name>
        <dbReference type="ChEBI" id="CHEBI:37565"/>
    </ligand>
</feature>
<keyword evidence="2 10" id="KW-0690">Ribosome biogenesis</keyword>
<dbReference type="Pfam" id="PF03193">
    <property type="entry name" value="RsgA_GTPase"/>
    <property type="match status" value="1"/>
</dbReference>
<dbReference type="EMBL" id="CYUE01000020">
    <property type="protein sequence ID" value="CUK26013.1"/>
    <property type="molecule type" value="Genomic_DNA"/>
</dbReference>
<evidence type="ECO:0000256" key="6">
    <source>
        <dbReference type="ARBA" id="ARBA00022801"/>
    </source>
</evidence>
<dbReference type="STRING" id="1715691.TA5113_02207"/>
<evidence type="ECO:0000259" key="12">
    <source>
        <dbReference type="PROSITE" id="PS50936"/>
    </source>
</evidence>
<keyword evidence="1 10" id="KW-0963">Cytoplasm</keyword>
<evidence type="ECO:0000256" key="7">
    <source>
        <dbReference type="ARBA" id="ARBA00022833"/>
    </source>
</evidence>
<dbReference type="PANTHER" id="PTHR32120">
    <property type="entry name" value="SMALL RIBOSOMAL SUBUNIT BIOGENESIS GTPASE RSGA"/>
    <property type="match status" value="1"/>
</dbReference>
<accession>A0A0P1IQZ7</accession>
<dbReference type="GO" id="GO:0019843">
    <property type="term" value="F:rRNA binding"/>
    <property type="evidence" value="ECO:0007669"/>
    <property type="project" value="UniProtKB-KW"/>
</dbReference>
<feature type="domain" description="EngC GTPase" evidence="12">
    <location>
        <begin position="97"/>
        <end position="243"/>
    </location>
</feature>
<protein>
    <recommendedName>
        <fullName evidence="10">Small ribosomal subunit biogenesis GTPase RsgA</fullName>
        <ecNumber evidence="10">3.6.1.-</ecNumber>
    </recommendedName>
</protein>
<dbReference type="InterPro" id="IPR030378">
    <property type="entry name" value="G_CP_dom"/>
</dbReference>
<evidence type="ECO:0000256" key="2">
    <source>
        <dbReference type="ARBA" id="ARBA00022517"/>
    </source>
</evidence>
<evidence type="ECO:0000256" key="5">
    <source>
        <dbReference type="ARBA" id="ARBA00022741"/>
    </source>
</evidence>
<dbReference type="InterPro" id="IPR004881">
    <property type="entry name" value="Ribosome_biogen_GTPase_RsgA"/>
</dbReference>
<dbReference type="OrthoDB" id="9809485at2"/>
<dbReference type="GO" id="GO:0003924">
    <property type="term" value="F:GTPase activity"/>
    <property type="evidence" value="ECO:0007669"/>
    <property type="project" value="UniProtKB-UniRule"/>
</dbReference>
<dbReference type="PANTHER" id="PTHR32120:SF10">
    <property type="entry name" value="SMALL RIBOSOMAL SUBUNIT BIOGENESIS GTPASE RSGA"/>
    <property type="match status" value="1"/>
</dbReference>
<dbReference type="HAMAP" id="MF_01820">
    <property type="entry name" value="GTPase_RsgA"/>
    <property type="match status" value="1"/>
</dbReference>
<dbReference type="InterPro" id="IPR010914">
    <property type="entry name" value="RsgA_GTPase_dom"/>
</dbReference>
<keyword evidence="9 10" id="KW-0342">GTP-binding</keyword>
<feature type="binding site" evidence="10">
    <location>
        <begin position="188"/>
        <end position="196"/>
    </location>
    <ligand>
        <name>GTP</name>
        <dbReference type="ChEBI" id="CHEBI:37565"/>
    </ligand>
</feature>
<feature type="region of interest" description="Disordered" evidence="11">
    <location>
        <begin position="317"/>
        <end position="341"/>
    </location>
</feature>
<dbReference type="AlphaFoldDB" id="A0A0P1IQZ7"/>
<gene>
    <name evidence="10 14" type="primary">rsgA</name>
    <name evidence="14" type="ORF">TA5114_01819</name>
</gene>
<evidence type="ECO:0000256" key="4">
    <source>
        <dbReference type="ARBA" id="ARBA00022730"/>
    </source>
</evidence>
<evidence type="ECO:0000259" key="13">
    <source>
        <dbReference type="PROSITE" id="PS51721"/>
    </source>
</evidence>
<comment type="subcellular location">
    <subcellularLocation>
        <location evidence="10">Cytoplasm</location>
    </subcellularLocation>
</comment>
<keyword evidence="6 10" id="KW-0378">Hydrolase</keyword>
<keyword evidence="15" id="KW-1185">Reference proteome</keyword>
<feature type="binding site" evidence="10">
    <location>
        <position position="281"/>
    </location>
    <ligand>
        <name>Zn(2+)</name>
        <dbReference type="ChEBI" id="CHEBI:29105"/>
    </ligand>
</feature>
<keyword evidence="4 10" id="KW-0699">rRNA-binding</keyword>
<dbReference type="RefSeq" id="WP_058314964.1">
    <property type="nucleotide sequence ID" value="NZ_CYTO01000020.1"/>
</dbReference>
<evidence type="ECO:0000256" key="9">
    <source>
        <dbReference type="ARBA" id="ARBA00023134"/>
    </source>
</evidence>
<dbReference type="SUPFAM" id="SSF52540">
    <property type="entry name" value="P-loop containing nucleoside triphosphate hydrolases"/>
    <property type="match status" value="1"/>
</dbReference>
<evidence type="ECO:0000313" key="14">
    <source>
        <dbReference type="EMBL" id="CUK26013.1"/>
    </source>
</evidence>
<dbReference type="Gene3D" id="3.40.50.300">
    <property type="entry name" value="P-loop containing nucleotide triphosphate hydrolases"/>
    <property type="match status" value="1"/>
</dbReference>
<evidence type="ECO:0000256" key="1">
    <source>
        <dbReference type="ARBA" id="ARBA00022490"/>
    </source>
</evidence>
<dbReference type="Gene3D" id="1.10.40.50">
    <property type="entry name" value="Probable gtpase engc, domain 3"/>
    <property type="match status" value="1"/>
</dbReference>
<dbReference type="Proteomes" id="UP000051184">
    <property type="component" value="Unassembled WGS sequence"/>
</dbReference>
<dbReference type="GO" id="GO:0005525">
    <property type="term" value="F:GTP binding"/>
    <property type="evidence" value="ECO:0007669"/>
    <property type="project" value="UniProtKB-UniRule"/>
</dbReference>
<proteinExistence type="inferred from homology"/>
<dbReference type="GO" id="GO:0042274">
    <property type="term" value="P:ribosomal small subunit biogenesis"/>
    <property type="evidence" value="ECO:0007669"/>
    <property type="project" value="UniProtKB-UniRule"/>
</dbReference>
<keyword evidence="5 10" id="KW-0547">Nucleotide-binding</keyword>
<keyword evidence="3 10" id="KW-0479">Metal-binding</keyword>
<keyword evidence="8 10" id="KW-0694">RNA-binding</keyword>
<evidence type="ECO:0000256" key="11">
    <source>
        <dbReference type="SAM" id="MobiDB-lite"/>
    </source>
</evidence>
<comment type="function">
    <text evidence="10">One of several proteins that assist in the late maturation steps of the functional core of the 30S ribosomal subunit. Helps release RbfA from mature subunits. May play a role in the assembly of ribosomal proteins into the subunit. Circularly permuted GTPase that catalyzes slow GTP hydrolysis, GTPase activity is stimulated by the 30S ribosomal subunit.</text>
</comment>
<feature type="binding site" evidence="10">
    <location>
        <position position="275"/>
    </location>
    <ligand>
        <name>Zn(2+)</name>
        <dbReference type="ChEBI" id="CHEBI:29105"/>
    </ligand>
</feature>
<dbReference type="CDD" id="cd01854">
    <property type="entry name" value="YjeQ_EngC"/>
    <property type="match status" value="1"/>
</dbReference>
<dbReference type="PROSITE" id="PS51721">
    <property type="entry name" value="G_CP"/>
    <property type="match status" value="1"/>
</dbReference>
<evidence type="ECO:0000256" key="3">
    <source>
        <dbReference type="ARBA" id="ARBA00022723"/>
    </source>
</evidence>
<comment type="cofactor">
    <cofactor evidence="10">
        <name>Zn(2+)</name>
        <dbReference type="ChEBI" id="CHEBI:29105"/>
    </cofactor>
    <text evidence="10">Binds 1 zinc ion per subunit.</text>
</comment>
<dbReference type="NCBIfam" id="TIGR00157">
    <property type="entry name" value="ribosome small subunit-dependent GTPase A"/>
    <property type="match status" value="1"/>
</dbReference>
<name>A0A0P1IQZ7_9RHOB</name>
<comment type="similarity">
    <text evidence="10">Belongs to the TRAFAC class YlqF/YawG GTPase family. RsgA subfamily.</text>
</comment>
<reference evidence="15" key="1">
    <citation type="submission" date="2015-09" db="EMBL/GenBank/DDBJ databases">
        <authorList>
            <person name="Rodrigo-Torres Lidia"/>
            <person name="Arahal R.David."/>
        </authorList>
    </citation>
    <scope>NUCLEOTIDE SEQUENCE [LARGE SCALE GENOMIC DNA]</scope>
    <source>
        <strain evidence="15">CECT 5114</strain>
    </source>
</reference>
<comment type="subunit">
    <text evidence="10">Monomer. Associates with 30S ribosomal subunit, binds 16S rRNA.</text>
</comment>
<dbReference type="EC" id="3.6.1.-" evidence="10"/>
<sequence length="341" mass="37515">MNYTLQDLGWSSFYAAQIEADSPTPFRVSEVHRSSVTALSPAGYTQLLSPDHETGSIAVGDWVLADPENRITTILERQTLLQRRAAGHEVKSQLIAANVDTLFIVSSCNADFNIARLERYLALSEAAGSYPVVLLTKTDMCDDPEVYRQQVASLPQAPTVEVLNAKDPQEVARTMAWVSKGQTAAFVGSSGVGKTTLANGMTGDNDATAGIREDDARGRHTTTARFLKPMRNGGWLIDTPGMRELQLVDAQEGLDAVFEDLRILAQSCKFNDCNHDTEPGCAIKTAIEAGDVDPDRVARWLKLERENTLNSETLAQTRRRQKSFSKHVRTVVKGSHRRKGR</sequence>
<organism evidence="14 15">
    <name type="scientific">Cognatishimia activa</name>
    <dbReference type="NCBI Taxonomy" id="1715691"/>
    <lineage>
        <taxon>Bacteria</taxon>
        <taxon>Pseudomonadati</taxon>
        <taxon>Pseudomonadota</taxon>
        <taxon>Alphaproteobacteria</taxon>
        <taxon>Rhodobacterales</taxon>
        <taxon>Paracoccaceae</taxon>
        <taxon>Cognatishimia</taxon>
    </lineage>
</organism>
<evidence type="ECO:0000256" key="10">
    <source>
        <dbReference type="HAMAP-Rule" id="MF_01820"/>
    </source>
</evidence>
<feature type="domain" description="CP-type G" evidence="13">
    <location>
        <begin position="88"/>
        <end position="245"/>
    </location>
</feature>
<feature type="binding site" evidence="10">
    <location>
        <position position="268"/>
    </location>
    <ligand>
        <name>Zn(2+)</name>
        <dbReference type="ChEBI" id="CHEBI:29105"/>
    </ligand>
</feature>
<dbReference type="PROSITE" id="PS50936">
    <property type="entry name" value="ENGC_GTPASE"/>
    <property type="match status" value="1"/>
</dbReference>
<keyword evidence="7 10" id="KW-0862">Zinc</keyword>
<dbReference type="GO" id="GO:0005737">
    <property type="term" value="C:cytoplasm"/>
    <property type="evidence" value="ECO:0007669"/>
    <property type="project" value="UniProtKB-SubCell"/>
</dbReference>
<evidence type="ECO:0000256" key="8">
    <source>
        <dbReference type="ARBA" id="ARBA00022884"/>
    </source>
</evidence>
<feature type="binding site" evidence="10">
    <location>
        <position position="273"/>
    </location>
    <ligand>
        <name>Zn(2+)</name>
        <dbReference type="ChEBI" id="CHEBI:29105"/>
    </ligand>
</feature>
<evidence type="ECO:0000313" key="15">
    <source>
        <dbReference type="Proteomes" id="UP000051184"/>
    </source>
</evidence>
<dbReference type="InterPro" id="IPR027417">
    <property type="entry name" value="P-loop_NTPase"/>
</dbReference>